<evidence type="ECO:0000313" key="1">
    <source>
        <dbReference type="EMBL" id="KYF67503.1"/>
    </source>
</evidence>
<sequence length="205" mass="22316">MASPFRLQGQYADDETGLCLTRFRYFDPQVGRWWCSPDPLGLAGGGDQFGFNGAPTWAVDTLGLNPTPEQIDHAVKNIPGLTEEQARLIMTESFKRNSSAVFGGSRIRGNFRPDSDLDVGFGGLSKAQAGKVIDKANELGPLSIETTRIVPGNATNNIPVIESPEEFFLREGVRSDPGRVGERFVPSGYIAYHPDGRIVDGRITC</sequence>
<name>A0A150QHU6_SORCE</name>
<accession>A0A150QHU6</accession>
<dbReference type="RefSeq" id="WP_061609802.1">
    <property type="nucleotide sequence ID" value="NZ_JEMA01000645.1"/>
</dbReference>
<organism evidence="1 2">
    <name type="scientific">Sorangium cellulosum</name>
    <name type="common">Polyangium cellulosum</name>
    <dbReference type="NCBI Taxonomy" id="56"/>
    <lineage>
        <taxon>Bacteria</taxon>
        <taxon>Pseudomonadati</taxon>
        <taxon>Myxococcota</taxon>
        <taxon>Polyangia</taxon>
        <taxon>Polyangiales</taxon>
        <taxon>Polyangiaceae</taxon>
        <taxon>Sorangium</taxon>
    </lineage>
</organism>
<dbReference type="OrthoDB" id="5458729at2"/>
<dbReference type="CDD" id="cd05403">
    <property type="entry name" value="NT_KNTase_like"/>
    <property type="match status" value="1"/>
</dbReference>
<dbReference type="EMBL" id="JEMA01000645">
    <property type="protein sequence ID" value="KYF67503.1"/>
    <property type="molecule type" value="Genomic_DNA"/>
</dbReference>
<dbReference type="AlphaFoldDB" id="A0A150QHU6"/>
<dbReference type="Gene3D" id="2.180.10.10">
    <property type="entry name" value="RHS repeat-associated core"/>
    <property type="match status" value="1"/>
</dbReference>
<comment type="caution">
    <text evidence="1">The sequence shown here is derived from an EMBL/GenBank/DDBJ whole genome shotgun (WGS) entry which is preliminary data.</text>
</comment>
<evidence type="ECO:0000313" key="2">
    <source>
        <dbReference type="Proteomes" id="UP000075260"/>
    </source>
</evidence>
<reference evidence="1 2" key="1">
    <citation type="submission" date="2014-02" db="EMBL/GenBank/DDBJ databases">
        <title>The small core and large imbalanced accessory genome model reveals a collaborative survival strategy of Sorangium cellulosum strains in nature.</title>
        <authorList>
            <person name="Han K."/>
            <person name="Peng R."/>
            <person name="Blom J."/>
            <person name="Li Y.-Z."/>
        </authorList>
    </citation>
    <scope>NUCLEOTIDE SEQUENCE [LARGE SCALE GENOMIC DNA]</scope>
    <source>
        <strain evidence="1 2">So0008-312</strain>
    </source>
</reference>
<dbReference type="Proteomes" id="UP000075260">
    <property type="component" value="Unassembled WGS sequence"/>
</dbReference>
<proteinExistence type="predicted"/>
<protein>
    <submittedName>
        <fullName evidence="1">Uncharacterized protein</fullName>
    </submittedName>
</protein>
<dbReference type="InterPro" id="IPR022385">
    <property type="entry name" value="Rhs_assc_core"/>
</dbReference>
<dbReference type="NCBIfam" id="TIGR03696">
    <property type="entry name" value="Rhs_assc_core"/>
    <property type="match status" value="1"/>
</dbReference>
<gene>
    <name evidence="1" type="ORF">BE15_20180</name>
</gene>